<gene>
    <name evidence="1" type="ORF">B0T25DRAFT_568958</name>
</gene>
<comment type="caution">
    <text evidence="1">The sequence shown here is derived from an EMBL/GenBank/DDBJ whole genome shotgun (WGS) entry which is preliminary data.</text>
</comment>
<evidence type="ECO:0008006" key="3">
    <source>
        <dbReference type="Google" id="ProtNLM"/>
    </source>
</evidence>
<evidence type="ECO:0000313" key="2">
    <source>
        <dbReference type="Proteomes" id="UP001275084"/>
    </source>
</evidence>
<dbReference type="EMBL" id="JAUIQD010000004">
    <property type="protein sequence ID" value="KAK3353771.1"/>
    <property type="molecule type" value="Genomic_DNA"/>
</dbReference>
<name>A0AAJ0HJC1_9PEZI</name>
<dbReference type="AlphaFoldDB" id="A0AAJ0HJC1"/>
<evidence type="ECO:0000313" key="1">
    <source>
        <dbReference type="EMBL" id="KAK3353771.1"/>
    </source>
</evidence>
<accession>A0AAJ0HJC1</accession>
<dbReference type="InterPro" id="IPR011008">
    <property type="entry name" value="Dimeric_a/b-barrel"/>
</dbReference>
<reference evidence="1" key="1">
    <citation type="journal article" date="2023" name="Mol. Phylogenet. Evol.">
        <title>Genome-scale phylogeny and comparative genomics of the fungal order Sordariales.</title>
        <authorList>
            <person name="Hensen N."/>
            <person name="Bonometti L."/>
            <person name="Westerberg I."/>
            <person name="Brannstrom I.O."/>
            <person name="Guillou S."/>
            <person name="Cros-Aarteil S."/>
            <person name="Calhoun S."/>
            <person name="Haridas S."/>
            <person name="Kuo A."/>
            <person name="Mondo S."/>
            <person name="Pangilinan J."/>
            <person name="Riley R."/>
            <person name="LaButti K."/>
            <person name="Andreopoulos B."/>
            <person name="Lipzen A."/>
            <person name="Chen C."/>
            <person name="Yan M."/>
            <person name="Daum C."/>
            <person name="Ng V."/>
            <person name="Clum A."/>
            <person name="Steindorff A."/>
            <person name="Ohm R.A."/>
            <person name="Martin F."/>
            <person name="Silar P."/>
            <person name="Natvig D.O."/>
            <person name="Lalanne C."/>
            <person name="Gautier V."/>
            <person name="Ament-Velasquez S.L."/>
            <person name="Kruys A."/>
            <person name="Hutchinson M.I."/>
            <person name="Powell A.J."/>
            <person name="Barry K."/>
            <person name="Miller A.N."/>
            <person name="Grigoriev I.V."/>
            <person name="Debuchy R."/>
            <person name="Gladieux P."/>
            <person name="Hiltunen Thoren M."/>
            <person name="Johannesson H."/>
        </authorList>
    </citation>
    <scope>NUCLEOTIDE SEQUENCE</scope>
    <source>
        <strain evidence="1">CBS 955.72</strain>
    </source>
</reference>
<dbReference type="SUPFAM" id="SSF54909">
    <property type="entry name" value="Dimeric alpha+beta barrel"/>
    <property type="match status" value="1"/>
</dbReference>
<proteinExistence type="predicted"/>
<dbReference type="Proteomes" id="UP001275084">
    <property type="component" value="Unassembled WGS sequence"/>
</dbReference>
<protein>
    <recommendedName>
        <fullName evidence="3">ABM domain-containing protein</fullName>
    </recommendedName>
</protein>
<organism evidence="1 2">
    <name type="scientific">Lasiosphaeria hispida</name>
    <dbReference type="NCBI Taxonomy" id="260671"/>
    <lineage>
        <taxon>Eukaryota</taxon>
        <taxon>Fungi</taxon>
        <taxon>Dikarya</taxon>
        <taxon>Ascomycota</taxon>
        <taxon>Pezizomycotina</taxon>
        <taxon>Sordariomycetes</taxon>
        <taxon>Sordariomycetidae</taxon>
        <taxon>Sordariales</taxon>
        <taxon>Lasiosphaeriaceae</taxon>
        <taxon>Lasiosphaeria</taxon>
    </lineage>
</organism>
<keyword evidence="2" id="KW-1185">Reference proteome</keyword>
<sequence>MPQITEFAWFPLKAGTESSPATAALKKLGPKLQSQPGLVNSWHGAPLERAQSAEFVNVWESEEAYKASQASSLHAEAGDLIGELVDKSDPAVKPYHNAIPFDKPFEKVAAAPIVQLSSIFLPVDVDKAAFQAAFDGVLTHLYSSPPDGFVLGAHGWALEEVNGAKVFATASGWESIEKRLAAHAKISEKFAEIQKFTNVVEVLSQSNTFKVNTVTP</sequence>
<dbReference type="Gene3D" id="3.30.70.100">
    <property type="match status" value="1"/>
</dbReference>
<reference evidence="1" key="2">
    <citation type="submission" date="2023-06" db="EMBL/GenBank/DDBJ databases">
        <authorList>
            <consortium name="Lawrence Berkeley National Laboratory"/>
            <person name="Haridas S."/>
            <person name="Hensen N."/>
            <person name="Bonometti L."/>
            <person name="Westerberg I."/>
            <person name="Brannstrom I.O."/>
            <person name="Guillou S."/>
            <person name="Cros-Aarteil S."/>
            <person name="Calhoun S."/>
            <person name="Kuo A."/>
            <person name="Mondo S."/>
            <person name="Pangilinan J."/>
            <person name="Riley R."/>
            <person name="Labutti K."/>
            <person name="Andreopoulos B."/>
            <person name="Lipzen A."/>
            <person name="Chen C."/>
            <person name="Yanf M."/>
            <person name="Daum C."/>
            <person name="Ng V."/>
            <person name="Clum A."/>
            <person name="Steindorff A."/>
            <person name="Ohm R."/>
            <person name="Martin F."/>
            <person name="Silar P."/>
            <person name="Natvig D."/>
            <person name="Lalanne C."/>
            <person name="Gautier V."/>
            <person name="Ament-Velasquez S.L."/>
            <person name="Kruys A."/>
            <person name="Hutchinson M.I."/>
            <person name="Powell A.J."/>
            <person name="Barry K."/>
            <person name="Miller A.N."/>
            <person name="Grigoriev I.V."/>
            <person name="Debuchy R."/>
            <person name="Gladieux P."/>
            <person name="Thoren M.H."/>
            <person name="Johannesson H."/>
        </authorList>
    </citation>
    <scope>NUCLEOTIDE SEQUENCE</scope>
    <source>
        <strain evidence="1">CBS 955.72</strain>
    </source>
</reference>